<accession>A0A0G0BDH1</accession>
<gene>
    <name evidence="2" type="ORF">UR63_C0013G0018</name>
</gene>
<organism evidence="2 3">
    <name type="scientific">Candidatus Roizmanbacteria bacterium GW2011_GWC2_35_12</name>
    <dbReference type="NCBI Taxonomy" id="1618485"/>
    <lineage>
        <taxon>Bacteria</taxon>
        <taxon>Candidatus Roizmaniibacteriota</taxon>
    </lineage>
</organism>
<dbReference type="AlphaFoldDB" id="A0A0G0BDH1"/>
<dbReference type="EMBL" id="LBPX01000013">
    <property type="protein sequence ID" value="KKP67484.1"/>
    <property type="molecule type" value="Genomic_DNA"/>
</dbReference>
<dbReference type="InterPro" id="IPR000305">
    <property type="entry name" value="GIY-YIG_endonuc"/>
</dbReference>
<comment type="caution">
    <text evidence="2">The sequence shown here is derived from an EMBL/GenBank/DDBJ whole genome shotgun (WGS) entry which is preliminary data.</text>
</comment>
<dbReference type="Pfam" id="PF01541">
    <property type="entry name" value="GIY-YIG"/>
    <property type="match status" value="1"/>
</dbReference>
<dbReference type="Gene3D" id="3.40.1440.10">
    <property type="entry name" value="GIY-YIG endonuclease"/>
    <property type="match status" value="1"/>
</dbReference>
<evidence type="ECO:0000313" key="2">
    <source>
        <dbReference type="EMBL" id="KKP67484.1"/>
    </source>
</evidence>
<dbReference type="PROSITE" id="PS50164">
    <property type="entry name" value="GIY_YIG"/>
    <property type="match status" value="1"/>
</dbReference>
<proteinExistence type="predicted"/>
<evidence type="ECO:0000259" key="1">
    <source>
        <dbReference type="PROSITE" id="PS50164"/>
    </source>
</evidence>
<protein>
    <recommendedName>
        <fullName evidence="1">GIY-YIG domain-containing protein</fullName>
    </recommendedName>
</protein>
<dbReference type="SUPFAM" id="SSF82771">
    <property type="entry name" value="GIY-YIG endonuclease"/>
    <property type="match status" value="1"/>
</dbReference>
<name>A0A0G0BDH1_9BACT</name>
<dbReference type="InterPro" id="IPR035901">
    <property type="entry name" value="GIY-YIG_endonuc_sf"/>
</dbReference>
<sequence length="103" mass="12517">MVNFEKYYVYTILSLKDFDIYTGITTDLKNRIQEHMRGVVSYSKIRIPFKLIHYEYFINLNDARRRQMFLKTNVGRSQLKESLKKTLASKTYMPYKILNRRHL</sequence>
<feature type="domain" description="GIY-YIG" evidence="1">
    <location>
        <begin position="5"/>
        <end position="98"/>
    </location>
</feature>
<reference evidence="2 3" key="1">
    <citation type="journal article" date="2015" name="Nature">
        <title>rRNA introns, odd ribosomes, and small enigmatic genomes across a large radiation of phyla.</title>
        <authorList>
            <person name="Brown C.T."/>
            <person name="Hug L.A."/>
            <person name="Thomas B.C."/>
            <person name="Sharon I."/>
            <person name="Castelle C.J."/>
            <person name="Singh A."/>
            <person name="Wilkins M.J."/>
            <person name="Williams K.H."/>
            <person name="Banfield J.F."/>
        </authorList>
    </citation>
    <scope>NUCLEOTIDE SEQUENCE [LARGE SCALE GENOMIC DNA]</scope>
</reference>
<dbReference type="Proteomes" id="UP000034127">
    <property type="component" value="Unassembled WGS sequence"/>
</dbReference>
<evidence type="ECO:0000313" key="3">
    <source>
        <dbReference type="Proteomes" id="UP000034127"/>
    </source>
</evidence>